<dbReference type="InterPro" id="IPR043129">
    <property type="entry name" value="ATPase_NBD"/>
</dbReference>
<dbReference type="Proteomes" id="UP000199569">
    <property type="component" value="Unassembled WGS sequence"/>
</dbReference>
<accession>A0A1G5G4G8</accession>
<protein>
    <submittedName>
        <fullName evidence="4">tRNA threonylcarbamoyl adenosine modification protein YeaZ</fullName>
    </submittedName>
</protein>
<keyword evidence="2" id="KW-0472">Membrane</keyword>
<dbReference type="AlphaFoldDB" id="A0A1G5G4G8"/>
<sequence>MLRVLAIDTALGACSACIWQAGDDVPLASESLPMERGHAEALLPLIDRVAAQVEGGFETLDRVAVTVGPGSYTGLRVGISAARGIGLAAGIPVVGVATLSAYLAPLMVKERRGLFTAAIDAKHGHIYIQAIAPGGRTIIQPSLMSYRDAIRVLGSGPLLISGSAAAMLAAEARTQGVDAYITDMPQAPDIAWVARLGALADPNQALPKPLYLRDPDAKPQDRARIARQ</sequence>
<name>A0A1G5G4G8_9HYPH</name>
<gene>
    <name evidence="4" type="ORF">SAMN02927923_01375</name>
</gene>
<feature type="transmembrane region" description="Helical" evidence="2">
    <location>
        <begin position="85"/>
        <end position="104"/>
    </location>
</feature>
<dbReference type="SUPFAM" id="SSF53067">
    <property type="entry name" value="Actin-like ATPase domain"/>
    <property type="match status" value="1"/>
</dbReference>
<keyword evidence="2" id="KW-1133">Transmembrane helix</keyword>
<organism evidence="4 5">
    <name type="scientific">Microvirga guangxiensis</name>
    <dbReference type="NCBI Taxonomy" id="549386"/>
    <lineage>
        <taxon>Bacteria</taxon>
        <taxon>Pseudomonadati</taxon>
        <taxon>Pseudomonadota</taxon>
        <taxon>Alphaproteobacteria</taxon>
        <taxon>Hyphomicrobiales</taxon>
        <taxon>Methylobacteriaceae</taxon>
        <taxon>Microvirga</taxon>
    </lineage>
</organism>
<dbReference type="Pfam" id="PF00814">
    <property type="entry name" value="TsaD"/>
    <property type="match status" value="1"/>
</dbReference>
<evidence type="ECO:0000256" key="2">
    <source>
        <dbReference type="SAM" id="Phobius"/>
    </source>
</evidence>
<dbReference type="STRING" id="549386.SAMN02927923_01375"/>
<dbReference type="InterPro" id="IPR000905">
    <property type="entry name" value="Gcp-like_dom"/>
</dbReference>
<dbReference type="InterPro" id="IPR022496">
    <property type="entry name" value="T6A_TsaB"/>
</dbReference>
<reference evidence="4 5" key="1">
    <citation type="submission" date="2016-10" db="EMBL/GenBank/DDBJ databases">
        <authorList>
            <person name="de Groot N.N."/>
        </authorList>
    </citation>
    <scope>NUCLEOTIDE SEQUENCE [LARGE SCALE GENOMIC DNA]</scope>
    <source>
        <strain evidence="4 5">CGMCC 1.7666</strain>
    </source>
</reference>
<evidence type="ECO:0000256" key="1">
    <source>
        <dbReference type="SAM" id="MobiDB-lite"/>
    </source>
</evidence>
<dbReference type="GO" id="GO:0005829">
    <property type="term" value="C:cytosol"/>
    <property type="evidence" value="ECO:0007669"/>
    <property type="project" value="TreeGrafter"/>
</dbReference>
<keyword evidence="2" id="KW-0812">Transmembrane</keyword>
<keyword evidence="5" id="KW-1185">Reference proteome</keyword>
<proteinExistence type="predicted"/>
<evidence type="ECO:0000313" key="4">
    <source>
        <dbReference type="EMBL" id="SCY46374.1"/>
    </source>
</evidence>
<dbReference type="GO" id="GO:0002949">
    <property type="term" value="P:tRNA threonylcarbamoyladenosine modification"/>
    <property type="evidence" value="ECO:0007669"/>
    <property type="project" value="InterPro"/>
</dbReference>
<feature type="region of interest" description="Disordered" evidence="1">
    <location>
        <begin position="209"/>
        <end position="228"/>
    </location>
</feature>
<feature type="domain" description="Gcp-like" evidence="3">
    <location>
        <begin position="35"/>
        <end position="151"/>
    </location>
</feature>
<evidence type="ECO:0000259" key="3">
    <source>
        <dbReference type="Pfam" id="PF00814"/>
    </source>
</evidence>
<evidence type="ECO:0000313" key="5">
    <source>
        <dbReference type="Proteomes" id="UP000199569"/>
    </source>
</evidence>
<dbReference type="PANTHER" id="PTHR11735:SF11">
    <property type="entry name" value="TRNA THREONYLCARBAMOYLADENOSINE BIOSYNTHESIS PROTEIN TSAB"/>
    <property type="match status" value="1"/>
</dbReference>
<dbReference type="PANTHER" id="PTHR11735">
    <property type="entry name" value="TRNA N6-ADENOSINE THREONYLCARBAMOYLTRANSFERASE"/>
    <property type="match status" value="1"/>
</dbReference>
<dbReference type="NCBIfam" id="TIGR03725">
    <property type="entry name" value="T6A_YeaZ"/>
    <property type="match status" value="1"/>
</dbReference>
<dbReference type="Gene3D" id="3.30.420.40">
    <property type="match status" value="2"/>
</dbReference>
<feature type="compositionally biased region" description="Basic and acidic residues" evidence="1">
    <location>
        <begin position="211"/>
        <end position="228"/>
    </location>
</feature>
<dbReference type="EMBL" id="FMVJ01000004">
    <property type="protein sequence ID" value="SCY46374.1"/>
    <property type="molecule type" value="Genomic_DNA"/>
</dbReference>